<dbReference type="AlphaFoldDB" id="A0A4R0J9C4"/>
<protein>
    <submittedName>
        <fullName evidence="3">NADP-dependent oxidoreductase</fullName>
    </submittedName>
</protein>
<dbReference type="Gene3D" id="3.40.50.720">
    <property type="entry name" value="NAD(P)-binding Rossmann-like Domain"/>
    <property type="match status" value="1"/>
</dbReference>
<feature type="domain" description="Enoyl reductase (ER)" evidence="2">
    <location>
        <begin position="16"/>
        <end position="328"/>
    </location>
</feature>
<dbReference type="SUPFAM" id="SSF50129">
    <property type="entry name" value="GroES-like"/>
    <property type="match status" value="1"/>
</dbReference>
<sequence>MAGPMREIQLIGRPDGVPTADLFESVQSPTLEPRPGTVLVENVLLSVDPYMRQLMDADEWWPLNTPGEGRALGRVLQSETPAYAVGDIVFHRQGWRTHAVVTPDESRRIDEAPGVPLSAHLGILGGTGLSAYVGLKRILNLQPGETLLVSAAAGGVGTAAARIAKLLGAGRVIGTTGSDEKAKHLVAEVGFDAAINYRRGDLVEQLAAAAPDGVDAYLDNVGGEHLAAAIDVLKQNGRIAWCGAVSTYNHQADVAPRNLFDIVDKELRLEGFLVRNHLDLRPELIDFLTPHLRSGAVTSDETVVEGFEHLVDAFLAMLRGENVGKMLVRL</sequence>
<evidence type="ECO:0000313" key="4">
    <source>
        <dbReference type="Proteomes" id="UP000292695"/>
    </source>
</evidence>
<dbReference type="InterPro" id="IPR045010">
    <property type="entry name" value="MDR_fam"/>
</dbReference>
<dbReference type="Gene3D" id="3.90.180.10">
    <property type="entry name" value="Medium-chain alcohol dehydrogenases, catalytic domain"/>
    <property type="match status" value="1"/>
</dbReference>
<dbReference type="CDD" id="cd05288">
    <property type="entry name" value="PGDH"/>
    <property type="match status" value="1"/>
</dbReference>
<evidence type="ECO:0000259" key="2">
    <source>
        <dbReference type="SMART" id="SM00829"/>
    </source>
</evidence>
<name>A0A4R0J9C4_9ACTN</name>
<dbReference type="SUPFAM" id="SSF51735">
    <property type="entry name" value="NAD(P)-binding Rossmann-fold domains"/>
    <property type="match status" value="1"/>
</dbReference>
<reference evidence="3 4" key="1">
    <citation type="submission" date="2019-02" db="EMBL/GenBank/DDBJ databases">
        <title>Kribbella capetownensis sp. nov. and Kribbella speibonae sp. nov., isolated from soil.</title>
        <authorList>
            <person name="Curtis S.M."/>
            <person name="Norton I."/>
            <person name="Everest G.J."/>
            <person name="Meyers P.R."/>
        </authorList>
    </citation>
    <scope>NUCLEOTIDE SEQUENCE [LARGE SCALE GENOMIC DNA]</scope>
    <source>
        <strain evidence="3 4">DSM 27082</strain>
    </source>
</reference>
<dbReference type="FunFam" id="3.40.50.720:FF:000121">
    <property type="entry name" value="Prostaglandin reductase 2"/>
    <property type="match status" value="1"/>
</dbReference>
<dbReference type="GO" id="GO:0016628">
    <property type="term" value="F:oxidoreductase activity, acting on the CH-CH group of donors, NAD or NADP as acceptor"/>
    <property type="evidence" value="ECO:0007669"/>
    <property type="project" value="InterPro"/>
</dbReference>
<dbReference type="Pfam" id="PF00107">
    <property type="entry name" value="ADH_zinc_N"/>
    <property type="match status" value="1"/>
</dbReference>
<keyword evidence="4" id="KW-1185">Reference proteome</keyword>
<proteinExistence type="predicted"/>
<organism evidence="3 4">
    <name type="scientific">Kribbella sindirgiensis</name>
    <dbReference type="NCBI Taxonomy" id="1124744"/>
    <lineage>
        <taxon>Bacteria</taxon>
        <taxon>Bacillati</taxon>
        <taxon>Actinomycetota</taxon>
        <taxon>Actinomycetes</taxon>
        <taxon>Propionibacteriales</taxon>
        <taxon>Kribbellaceae</taxon>
        <taxon>Kribbella</taxon>
    </lineage>
</organism>
<evidence type="ECO:0000313" key="3">
    <source>
        <dbReference type="EMBL" id="TCC43161.1"/>
    </source>
</evidence>
<dbReference type="InterPro" id="IPR013149">
    <property type="entry name" value="ADH-like_C"/>
</dbReference>
<dbReference type="InterPro" id="IPR041694">
    <property type="entry name" value="ADH_N_2"/>
</dbReference>
<dbReference type="OrthoDB" id="9805663at2"/>
<dbReference type="InterPro" id="IPR020843">
    <property type="entry name" value="ER"/>
</dbReference>
<dbReference type="InterPro" id="IPR011032">
    <property type="entry name" value="GroES-like_sf"/>
</dbReference>
<dbReference type="SMART" id="SM00829">
    <property type="entry name" value="PKS_ER"/>
    <property type="match status" value="1"/>
</dbReference>
<dbReference type="PANTHER" id="PTHR43205:SF7">
    <property type="entry name" value="PROSTAGLANDIN REDUCTASE 1"/>
    <property type="match status" value="1"/>
</dbReference>
<evidence type="ECO:0000256" key="1">
    <source>
        <dbReference type="ARBA" id="ARBA00023002"/>
    </source>
</evidence>
<keyword evidence="1" id="KW-0560">Oxidoreductase</keyword>
<comment type="caution">
    <text evidence="3">The sequence shown here is derived from an EMBL/GenBank/DDBJ whole genome shotgun (WGS) entry which is preliminary data.</text>
</comment>
<accession>A0A4R0J9C4</accession>
<gene>
    <name evidence="3" type="ORF">E0H50_01350</name>
</gene>
<dbReference type="Pfam" id="PF16884">
    <property type="entry name" value="ADH_N_2"/>
    <property type="match status" value="1"/>
</dbReference>
<dbReference type="InterPro" id="IPR036291">
    <property type="entry name" value="NAD(P)-bd_dom_sf"/>
</dbReference>
<dbReference type="Proteomes" id="UP000292695">
    <property type="component" value="Unassembled WGS sequence"/>
</dbReference>
<dbReference type="PANTHER" id="PTHR43205">
    <property type="entry name" value="PROSTAGLANDIN REDUCTASE"/>
    <property type="match status" value="1"/>
</dbReference>
<dbReference type="EMBL" id="SJKA01000001">
    <property type="protein sequence ID" value="TCC43161.1"/>
    <property type="molecule type" value="Genomic_DNA"/>
</dbReference>